<proteinExistence type="predicted"/>
<keyword evidence="5" id="KW-0862">Zinc</keyword>
<comment type="cofactor">
    <cofactor evidence="1">
        <name>Zn(2+)</name>
        <dbReference type="ChEBI" id="CHEBI:29105"/>
    </cofactor>
</comment>
<keyword evidence="7" id="KW-0472">Membrane</keyword>
<sequence length="335" mass="35576">MTGRERLLHALAGEPVDRPSVISACQYATYELMDAVGVYWPEAHSDAEMMAVLSGKGGAEVIGLDAVRAPYCQTIEAEAMGAEIKSGGKTHIPSIAKHPYTIEDTPEFPADFLQRGRVPVAIEAVRLMKQRYGDKVLVMGGIGGPFSIANSLIGITPFLKAMFKTPEKIEPFLEIGLQAAITFGKGYIEAGADAIVIEDMMASLDMISPKNYRQLAEPYEKRLIEALDVPVIIHICGKLDKVMLDIASTGCAGISVESAVDIPAAKEAFRANGIKTPIIGDISPSGVLLNGTPEEIKDAVKSALSRGVDIISPGCAAAPSTPLRNLQAMVEGAKN</sequence>
<dbReference type="AlphaFoldDB" id="A0A6I2USI9"/>
<evidence type="ECO:0000256" key="1">
    <source>
        <dbReference type="ARBA" id="ARBA00001947"/>
    </source>
</evidence>
<evidence type="ECO:0000256" key="7">
    <source>
        <dbReference type="SAM" id="Phobius"/>
    </source>
</evidence>
<dbReference type="InterPro" id="IPR000257">
    <property type="entry name" value="Uroporphyrinogen_deCOase"/>
</dbReference>
<protein>
    <submittedName>
        <fullName evidence="9">MtaA/CmuA family methyltransferase</fullName>
        <ecNumber evidence="9">2.1.1.-</ecNumber>
    </submittedName>
</protein>
<dbReference type="GO" id="GO:0015948">
    <property type="term" value="P:methanogenesis"/>
    <property type="evidence" value="ECO:0007669"/>
    <property type="project" value="UniProtKB-KW"/>
</dbReference>
<dbReference type="PANTHER" id="PTHR47099:SF1">
    <property type="entry name" value="METHYLCOBAMIDE:COM METHYLTRANSFERASE MTBA"/>
    <property type="match status" value="1"/>
</dbReference>
<keyword evidence="4" id="KW-0479">Metal-binding</keyword>
<dbReference type="GO" id="GO:0046872">
    <property type="term" value="F:metal ion binding"/>
    <property type="evidence" value="ECO:0007669"/>
    <property type="project" value="UniProtKB-KW"/>
</dbReference>
<evidence type="ECO:0000256" key="2">
    <source>
        <dbReference type="ARBA" id="ARBA00022603"/>
    </source>
</evidence>
<dbReference type="EC" id="2.1.1.-" evidence="9"/>
<keyword evidence="2 9" id="KW-0489">Methyltransferase</keyword>
<evidence type="ECO:0000256" key="5">
    <source>
        <dbReference type="ARBA" id="ARBA00022833"/>
    </source>
</evidence>
<evidence type="ECO:0000259" key="8">
    <source>
        <dbReference type="Pfam" id="PF01208"/>
    </source>
</evidence>
<dbReference type="InterPro" id="IPR052024">
    <property type="entry name" value="Methanogen_methyltrans"/>
</dbReference>
<keyword evidence="10" id="KW-1185">Reference proteome</keyword>
<keyword evidence="3 9" id="KW-0808">Transferase</keyword>
<keyword evidence="6" id="KW-0484">Methanogenesis</keyword>
<dbReference type="InterPro" id="IPR006360">
    <property type="entry name" value="Mtase_MtaA_CmuA"/>
</dbReference>
<organism evidence="9 10">
    <name type="scientific">Selenomonas montiformis</name>
    <dbReference type="NCBI Taxonomy" id="2652285"/>
    <lineage>
        <taxon>Bacteria</taxon>
        <taxon>Bacillati</taxon>
        <taxon>Bacillota</taxon>
        <taxon>Negativicutes</taxon>
        <taxon>Selenomonadales</taxon>
        <taxon>Selenomonadaceae</taxon>
        <taxon>Selenomonas</taxon>
    </lineage>
</organism>
<dbReference type="GO" id="GO:0006779">
    <property type="term" value="P:porphyrin-containing compound biosynthetic process"/>
    <property type="evidence" value="ECO:0007669"/>
    <property type="project" value="InterPro"/>
</dbReference>
<dbReference type="PANTHER" id="PTHR47099">
    <property type="entry name" value="METHYLCOBAMIDE:COM METHYLTRANSFERASE MTBA"/>
    <property type="match status" value="1"/>
</dbReference>
<evidence type="ECO:0000256" key="3">
    <source>
        <dbReference type="ARBA" id="ARBA00022679"/>
    </source>
</evidence>
<keyword evidence="7" id="KW-0812">Transmembrane</keyword>
<dbReference type="NCBIfam" id="TIGR01463">
    <property type="entry name" value="mtaA_cmuA"/>
    <property type="match status" value="1"/>
</dbReference>
<evidence type="ECO:0000256" key="4">
    <source>
        <dbReference type="ARBA" id="ARBA00022723"/>
    </source>
</evidence>
<evidence type="ECO:0000313" key="9">
    <source>
        <dbReference type="EMBL" id="MSV25163.1"/>
    </source>
</evidence>
<comment type="caution">
    <text evidence="9">The sequence shown here is derived from an EMBL/GenBank/DDBJ whole genome shotgun (WGS) entry which is preliminary data.</text>
</comment>
<evidence type="ECO:0000256" key="6">
    <source>
        <dbReference type="ARBA" id="ARBA00022994"/>
    </source>
</evidence>
<reference evidence="9 10" key="1">
    <citation type="submission" date="2019-08" db="EMBL/GenBank/DDBJ databases">
        <title>In-depth cultivation of the pig gut microbiome towards novel bacterial diversity and tailored functional studies.</title>
        <authorList>
            <person name="Wylensek D."/>
            <person name="Hitch T.C.A."/>
            <person name="Clavel T."/>
        </authorList>
    </citation>
    <scope>NUCLEOTIDE SEQUENCE [LARGE SCALE GENOMIC DNA]</scope>
    <source>
        <strain evidence="10">WCA-380-WT-3B3</strain>
    </source>
</reference>
<dbReference type="GO" id="GO:0032259">
    <property type="term" value="P:methylation"/>
    <property type="evidence" value="ECO:0007669"/>
    <property type="project" value="UniProtKB-KW"/>
</dbReference>
<keyword evidence="7" id="KW-1133">Transmembrane helix</keyword>
<name>A0A6I2USI9_9FIRM</name>
<dbReference type="Gene3D" id="3.20.20.210">
    <property type="match status" value="1"/>
</dbReference>
<dbReference type="Proteomes" id="UP000430222">
    <property type="component" value="Unassembled WGS sequence"/>
</dbReference>
<dbReference type="GO" id="GO:0004853">
    <property type="term" value="F:uroporphyrinogen decarboxylase activity"/>
    <property type="evidence" value="ECO:0007669"/>
    <property type="project" value="InterPro"/>
</dbReference>
<dbReference type="NCBIfam" id="NF004889">
    <property type="entry name" value="PRK06252.1"/>
    <property type="match status" value="1"/>
</dbReference>
<evidence type="ECO:0000313" key="10">
    <source>
        <dbReference type="Proteomes" id="UP000430222"/>
    </source>
</evidence>
<dbReference type="InterPro" id="IPR038071">
    <property type="entry name" value="UROD/MetE-like_sf"/>
</dbReference>
<dbReference type="GO" id="GO:0006730">
    <property type="term" value="P:one-carbon metabolic process"/>
    <property type="evidence" value="ECO:0007669"/>
    <property type="project" value="InterPro"/>
</dbReference>
<dbReference type="SUPFAM" id="SSF51726">
    <property type="entry name" value="UROD/MetE-like"/>
    <property type="match status" value="1"/>
</dbReference>
<feature type="domain" description="Uroporphyrinogen decarboxylase (URO-D)" evidence="8">
    <location>
        <begin position="3"/>
        <end position="334"/>
    </location>
</feature>
<dbReference type="Pfam" id="PF01208">
    <property type="entry name" value="URO-D"/>
    <property type="match status" value="1"/>
</dbReference>
<accession>A0A6I2USI9</accession>
<feature type="transmembrane region" description="Helical" evidence="7">
    <location>
        <begin position="136"/>
        <end position="159"/>
    </location>
</feature>
<gene>
    <name evidence="9" type="ORF">FYJ78_08215</name>
</gene>
<dbReference type="GO" id="GO:0008168">
    <property type="term" value="F:methyltransferase activity"/>
    <property type="evidence" value="ECO:0007669"/>
    <property type="project" value="UniProtKB-KW"/>
</dbReference>
<dbReference type="EMBL" id="VUNL01000008">
    <property type="protein sequence ID" value="MSV25163.1"/>
    <property type="molecule type" value="Genomic_DNA"/>
</dbReference>